<accession>W2UYJ6</accession>
<dbReference type="PANTHER" id="PTHR35272">
    <property type="entry name" value="THIOL:DISULFIDE INTERCHANGE PROTEIN DSBC-RELATED"/>
    <property type="match status" value="1"/>
</dbReference>
<name>W2UYJ6_9RICK</name>
<dbReference type="AlphaFoldDB" id="W2UYJ6"/>
<evidence type="ECO:0000313" key="2">
    <source>
        <dbReference type="EMBL" id="ETO91009.1"/>
    </source>
</evidence>
<gene>
    <name evidence="2" type="ORF">P857_84</name>
</gene>
<protein>
    <recommendedName>
        <fullName evidence="1">Thioredoxin-like fold domain-containing protein</fullName>
    </recommendedName>
</protein>
<evidence type="ECO:0000313" key="3">
    <source>
        <dbReference type="Proteomes" id="UP000018951"/>
    </source>
</evidence>
<reference evidence="2 3" key="1">
    <citation type="journal article" date="2013" name="PLoS ONE">
        <title>Bacterial endosymbiosis in a chordate host: long-term co-evolution and conservation of secondary metabolism.</title>
        <authorList>
            <person name="Kwan J.C."/>
            <person name="Schmidt E.W."/>
        </authorList>
    </citation>
    <scope>NUCLEOTIDE SEQUENCE [LARGE SCALE GENOMIC DNA]</scope>
    <source>
        <strain evidence="3">L6</strain>
    </source>
</reference>
<comment type="caution">
    <text evidence="2">The sequence shown here is derived from an EMBL/GenBank/DDBJ whole genome shotgun (WGS) entry which is preliminary data.</text>
</comment>
<dbReference type="EMBL" id="AXCJ01000009">
    <property type="protein sequence ID" value="ETO91009.1"/>
    <property type="molecule type" value="Genomic_DNA"/>
</dbReference>
<evidence type="ECO:0000259" key="1">
    <source>
        <dbReference type="Pfam" id="PF13462"/>
    </source>
</evidence>
<feature type="domain" description="Thioredoxin-like fold" evidence="1">
    <location>
        <begin position="81"/>
        <end position="239"/>
    </location>
</feature>
<dbReference type="STRING" id="1401685.P857_84"/>
<keyword evidence="3" id="KW-1185">Reference proteome</keyword>
<organism evidence="2 3">
    <name type="scientific">Candidatus Xenolissoclinum pacificiensis L6</name>
    <dbReference type="NCBI Taxonomy" id="1401685"/>
    <lineage>
        <taxon>Bacteria</taxon>
        <taxon>Pseudomonadati</taxon>
        <taxon>Pseudomonadota</taxon>
        <taxon>Alphaproteobacteria</taxon>
        <taxon>Rickettsiales</taxon>
        <taxon>Anaplasmataceae</taxon>
        <taxon>Candidatus Xenolissoclinum</taxon>
    </lineage>
</organism>
<dbReference type="PANTHER" id="PTHR35272:SF3">
    <property type="entry name" value="THIOL:DISULFIDE INTERCHANGE PROTEIN DSBC"/>
    <property type="match status" value="1"/>
</dbReference>
<dbReference type="SUPFAM" id="SSF52833">
    <property type="entry name" value="Thioredoxin-like"/>
    <property type="match status" value="1"/>
</dbReference>
<dbReference type="Pfam" id="PF13462">
    <property type="entry name" value="Thioredoxin_4"/>
    <property type="match status" value="1"/>
</dbReference>
<dbReference type="InterPro" id="IPR036249">
    <property type="entry name" value="Thioredoxin-like_sf"/>
</dbReference>
<sequence length="245" mass="28024">MNNKNLTVCVVISCILSVVGLAYMGYVHFGLDNRIAVYIHQHPKEVIESVQRYQFQEHNKRQKEVFMGAYSSLKDIIYDVDTPHLGNLENAKNKVVVFFDHNCSYCRKSYFVKYANDIVTQVPDTVVFFKDVAILGRKSEDIVKVMLGLFFISPEKYFEVQRVISDEKGLLSEAKVVKLITKATKLNEEEFYKLMSDNSSTIDKIFQNNQSLVRELGVQATPSFIVNDNLVVGGMPLEDMILMLK</sequence>
<dbReference type="Proteomes" id="UP000018951">
    <property type="component" value="Unassembled WGS sequence"/>
</dbReference>
<dbReference type="InterPro" id="IPR051470">
    <property type="entry name" value="Thiol:disulfide_interchange"/>
</dbReference>
<proteinExistence type="predicted"/>
<dbReference type="Gene3D" id="3.40.30.10">
    <property type="entry name" value="Glutaredoxin"/>
    <property type="match status" value="1"/>
</dbReference>
<dbReference type="InterPro" id="IPR012336">
    <property type="entry name" value="Thioredoxin-like_fold"/>
</dbReference>